<name>A0A251TQK4_HELAN</name>
<proteinExistence type="predicted"/>
<dbReference type="EMBL" id="CM007898">
    <property type="protein sequence ID" value="OTG13398.1"/>
    <property type="molecule type" value="Genomic_DNA"/>
</dbReference>
<dbReference type="AlphaFoldDB" id="A0A251TQK4"/>
<organism evidence="1 2">
    <name type="scientific">Helianthus annuus</name>
    <name type="common">Common sunflower</name>
    <dbReference type="NCBI Taxonomy" id="4232"/>
    <lineage>
        <taxon>Eukaryota</taxon>
        <taxon>Viridiplantae</taxon>
        <taxon>Streptophyta</taxon>
        <taxon>Embryophyta</taxon>
        <taxon>Tracheophyta</taxon>
        <taxon>Spermatophyta</taxon>
        <taxon>Magnoliopsida</taxon>
        <taxon>eudicotyledons</taxon>
        <taxon>Gunneridae</taxon>
        <taxon>Pentapetalae</taxon>
        <taxon>asterids</taxon>
        <taxon>campanulids</taxon>
        <taxon>Asterales</taxon>
        <taxon>Asteraceae</taxon>
        <taxon>Asteroideae</taxon>
        <taxon>Heliantheae alliance</taxon>
        <taxon>Heliantheae</taxon>
        <taxon>Helianthus</taxon>
    </lineage>
</organism>
<accession>A0A251TQK4</accession>
<dbReference type="Proteomes" id="UP000215914">
    <property type="component" value="Chromosome 9"/>
</dbReference>
<keyword evidence="2" id="KW-1185">Reference proteome</keyword>
<protein>
    <submittedName>
        <fullName evidence="1">Uncharacterized protein</fullName>
    </submittedName>
</protein>
<sequence>MRSHPKVKVTHLRTTKIEGFEVRIWTFNRQLEFSNSLHLERSNVSRCGVIPRLSLLTLEPVRSRDLSF</sequence>
<evidence type="ECO:0000313" key="1">
    <source>
        <dbReference type="EMBL" id="OTG13398.1"/>
    </source>
</evidence>
<dbReference type="InParanoid" id="A0A251TQK4"/>
<evidence type="ECO:0000313" key="2">
    <source>
        <dbReference type="Proteomes" id="UP000215914"/>
    </source>
</evidence>
<reference evidence="2" key="1">
    <citation type="journal article" date="2017" name="Nature">
        <title>The sunflower genome provides insights into oil metabolism, flowering and Asterid evolution.</title>
        <authorList>
            <person name="Badouin H."/>
            <person name="Gouzy J."/>
            <person name="Grassa C.J."/>
            <person name="Murat F."/>
            <person name="Staton S.E."/>
            <person name="Cottret L."/>
            <person name="Lelandais-Briere C."/>
            <person name="Owens G.L."/>
            <person name="Carrere S."/>
            <person name="Mayjonade B."/>
            <person name="Legrand L."/>
            <person name="Gill N."/>
            <person name="Kane N.C."/>
            <person name="Bowers J.E."/>
            <person name="Hubner S."/>
            <person name="Bellec A."/>
            <person name="Berard A."/>
            <person name="Berges H."/>
            <person name="Blanchet N."/>
            <person name="Boniface M.C."/>
            <person name="Brunel D."/>
            <person name="Catrice O."/>
            <person name="Chaidir N."/>
            <person name="Claudel C."/>
            <person name="Donnadieu C."/>
            <person name="Faraut T."/>
            <person name="Fievet G."/>
            <person name="Helmstetter N."/>
            <person name="King M."/>
            <person name="Knapp S.J."/>
            <person name="Lai Z."/>
            <person name="Le Paslier M.C."/>
            <person name="Lippi Y."/>
            <person name="Lorenzon L."/>
            <person name="Mandel J.R."/>
            <person name="Marage G."/>
            <person name="Marchand G."/>
            <person name="Marquand E."/>
            <person name="Bret-Mestries E."/>
            <person name="Morien E."/>
            <person name="Nambeesan S."/>
            <person name="Nguyen T."/>
            <person name="Pegot-Espagnet P."/>
            <person name="Pouilly N."/>
            <person name="Raftis F."/>
            <person name="Sallet E."/>
            <person name="Schiex T."/>
            <person name="Thomas J."/>
            <person name="Vandecasteele C."/>
            <person name="Vares D."/>
            <person name="Vear F."/>
            <person name="Vautrin S."/>
            <person name="Crespi M."/>
            <person name="Mangin B."/>
            <person name="Burke J.M."/>
            <person name="Salse J."/>
            <person name="Munos S."/>
            <person name="Vincourt P."/>
            <person name="Rieseberg L.H."/>
            <person name="Langlade N.B."/>
        </authorList>
    </citation>
    <scope>NUCLEOTIDE SEQUENCE [LARGE SCALE GENOMIC DNA]</scope>
    <source>
        <strain evidence="2">cv. SF193</strain>
    </source>
</reference>
<gene>
    <name evidence="1" type="ORF">HannXRQ_Chr09g0237681</name>
</gene>